<evidence type="ECO:0000313" key="10">
    <source>
        <dbReference type="Proteomes" id="UP001597227"/>
    </source>
</evidence>
<feature type="transmembrane region" description="Helical" evidence="8">
    <location>
        <begin position="143"/>
        <end position="167"/>
    </location>
</feature>
<gene>
    <name evidence="9" type="ORF">ACFSFW_20680</name>
</gene>
<evidence type="ECO:0000256" key="1">
    <source>
        <dbReference type="ARBA" id="ARBA00004370"/>
    </source>
</evidence>
<keyword evidence="3 8" id="KW-0812">Transmembrane</keyword>
<feature type="transmembrane region" description="Helical" evidence="8">
    <location>
        <begin position="12"/>
        <end position="34"/>
    </location>
</feature>
<comment type="caution">
    <text evidence="9">The sequence shown here is derived from an EMBL/GenBank/DDBJ whole genome shotgun (WGS) entry which is preliminary data.</text>
</comment>
<dbReference type="InterPro" id="IPR000701">
    <property type="entry name" value="SuccDH_FuR_B_TM-su"/>
</dbReference>
<dbReference type="InterPro" id="IPR034804">
    <property type="entry name" value="SQR/QFR_C/D"/>
</dbReference>
<feature type="transmembrane region" description="Helical" evidence="8">
    <location>
        <begin position="179"/>
        <end position="202"/>
    </location>
</feature>
<keyword evidence="6" id="KW-0408">Iron</keyword>
<keyword evidence="5 8" id="KW-1133">Transmembrane helix</keyword>
<evidence type="ECO:0000313" key="9">
    <source>
        <dbReference type="EMBL" id="MFD1781074.1"/>
    </source>
</evidence>
<dbReference type="InterPro" id="IPR016002">
    <property type="entry name" value="Succ_DH_cyt_b558_Firmicute"/>
</dbReference>
<dbReference type="EMBL" id="JBHUEK010000031">
    <property type="protein sequence ID" value="MFD1781074.1"/>
    <property type="molecule type" value="Genomic_DNA"/>
</dbReference>
<dbReference type="SUPFAM" id="SSF81343">
    <property type="entry name" value="Fumarate reductase respiratory complex transmembrane subunits"/>
    <property type="match status" value="1"/>
</dbReference>
<dbReference type="Pfam" id="PF01127">
    <property type="entry name" value="Sdh_cyt"/>
    <property type="match status" value="1"/>
</dbReference>
<evidence type="ECO:0000256" key="8">
    <source>
        <dbReference type="SAM" id="Phobius"/>
    </source>
</evidence>
<proteinExistence type="predicted"/>
<evidence type="ECO:0000256" key="4">
    <source>
        <dbReference type="ARBA" id="ARBA00022723"/>
    </source>
</evidence>
<dbReference type="PIRSF" id="PIRSF000170">
    <property type="entry name" value="Succ_dh_cyt_b558"/>
    <property type="match status" value="1"/>
</dbReference>
<evidence type="ECO:0000256" key="7">
    <source>
        <dbReference type="ARBA" id="ARBA00023136"/>
    </source>
</evidence>
<feature type="transmembrane region" description="Helical" evidence="8">
    <location>
        <begin position="54"/>
        <end position="76"/>
    </location>
</feature>
<keyword evidence="4" id="KW-0479">Metal-binding</keyword>
<feature type="transmembrane region" description="Helical" evidence="8">
    <location>
        <begin position="97"/>
        <end position="115"/>
    </location>
</feature>
<comment type="subcellular location">
    <subcellularLocation>
        <location evidence="1">Membrane</location>
    </subcellularLocation>
</comment>
<keyword evidence="7 8" id="KW-0472">Membrane</keyword>
<dbReference type="Gene3D" id="1.20.1300.10">
    <property type="entry name" value="Fumarate reductase/succinate dehydrogenase, transmembrane subunit"/>
    <property type="match status" value="1"/>
</dbReference>
<dbReference type="InterPro" id="IPR011138">
    <property type="entry name" value="Cytochrome_b-558"/>
</dbReference>
<evidence type="ECO:0000256" key="2">
    <source>
        <dbReference type="ARBA" id="ARBA00022617"/>
    </source>
</evidence>
<keyword evidence="2" id="KW-0349">Heme</keyword>
<evidence type="ECO:0000256" key="6">
    <source>
        <dbReference type="ARBA" id="ARBA00023004"/>
    </source>
</evidence>
<dbReference type="NCBIfam" id="TIGR02046">
    <property type="entry name" value="sdhC_b558_fam"/>
    <property type="match status" value="1"/>
</dbReference>
<protein>
    <submittedName>
        <fullName evidence="9">Succinate dehydrogenase cytochrome b558 subunit</fullName>
    </submittedName>
</protein>
<dbReference type="CDD" id="cd03497">
    <property type="entry name" value="SQR_TypeB_1_TM"/>
    <property type="match status" value="1"/>
</dbReference>
<reference evidence="10" key="1">
    <citation type="journal article" date="2019" name="Int. J. Syst. Evol. Microbiol.">
        <title>The Global Catalogue of Microorganisms (GCM) 10K type strain sequencing project: providing services to taxonomists for standard genome sequencing and annotation.</title>
        <authorList>
            <consortium name="The Broad Institute Genomics Platform"/>
            <consortium name="The Broad Institute Genome Sequencing Center for Infectious Disease"/>
            <person name="Wu L."/>
            <person name="Ma J."/>
        </authorList>
    </citation>
    <scope>NUCLEOTIDE SEQUENCE [LARGE SCALE GENOMIC DNA]</scope>
    <source>
        <strain evidence="10">CCUG 15531</strain>
    </source>
</reference>
<accession>A0ABW4MV67</accession>
<sequence>MAGNREFFNRRLHSLLGVIPVGVFLIVHLMANNFATRGEEAFNNAAGFMGNLPFRILLEVVIIYLPLLFHAIYGLYIAFTAKNNVSRYGFFRNWMFFLQRISGIITLIFVAWHVWETRIAYALGRAEVNFQMMENILDSPAMLIFYLVGVISTIFHFSNGLWSFAVSWGLTITPRSQQIATYVTIIIFIALSIVGVTTLFAFV</sequence>
<keyword evidence="10" id="KW-1185">Reference proteome</keyword>
<organism evidence="9 10">
    <name type="scientific">Fredinandcohnia salidurans</name>
    <dbReference type="NCBI Taxonomy" id="2595041"/>
    <lineage>
        <taxon>Bacteria</taxon>
        <taxon>Bacillati</taxon>
        <taxon>Bacillota</taxon>
        <taxon>Bacilli</taxon>
        <taxon>Bacillales</taxon>
        <taxon>Bacillaceae</taxon>
        <taxon>Fredinandcohnia</taxon>
    </lineage>
</organism>
<dbReference type="RefSeq" id="WP_099362112.1">
    <property type="nucleotide sequence ID" value="NZ_JBHUEK010000031.1"/>
</dbReference>
<dbReference type="Proteomes" id="UP001597227">
    <property type="component" value="Unassembled WGS sequence"/>
</dbReference>
<name>A0ABW4MV67_9BACI</name>
<evidence type="ECO:0000256" key="3">
    <source>
        <dbReference type="ARBA" id="ARBA00022692"/>
    </source>
</evidence>
<evidence type="ECO:0000256" key="5">
    <source>
        <dbReference type="ARBA" id="ARBA00022989"/>
    </source>
</evidence>